<evidence type="ECO:0000313" key="1">
    <source>
        <dbReference type="EMBL" id="PIV25255.1"/>
    </source>
</evidence>
<proteinExistence type="predicted"/>
<sequence length="385" mass="42820">MDLFQSIDIIGLDISDYSIEVAQVDRKKRVALFGRGVLEPGIVASGKILDKPRLAEQIKRVLVSTRPKSLAKAKSLKAIVSLPETRIFTHRFEIDQSIKGENLKNAVYEEVLKIFPFDLQKSSWDYLVFPPKIALNSKINPTQTPLAQPKNTIVYFALPKDIAVSYFEVMQNADLVPYIFESESQALGRIMLQEEQHYKGGTAILDIGSKNTILAIFDSRKALSLSVTIPIGGWDFSEEIAKAKGGISIEDAEQDKCALGFNQNAPDNAIRPILEKMFEKIIAETKKSISYYTSVFRESVDSLVICGGSSMTPDIDVFFRENLDGQFPVNVQLASLDDKVVGSKGFLNDKNVPAILFSVAVGLAMRALDHDDLTHRGINFLKRMK</sequence>
<dbReference type="EMBL" id="PEUM01000074">
    <property type="protein sequence ID" value="PIV25255.1"/>
    <property type="molecule type" value="Genomic_DNA"/>
</dbReference>
<protein>
    <recommendedName>
        <fullName evidence="3">SHS2 domain-containing protein</fullName>
    </recommendedName>
</protein>
<gene>
    <name evidence="1" type="ORF">COS38_02615</name>
</gene>
<evidence type="ECO:0000313" key="2">
    <source>
        <dbReference type="Proteomes" id="UP000229966"/>
    </source>
</evidence>
<evidence type="ECO:0008006" key="3">
    <source>
        <dbReference type="Google" id="ProtNLM"/>
    </source>
</evidence>
<accession>A0A2M7CHZ7</accession>
<name>A0A2M7CHZ7_9BACT</name>
<dbReference type="AlphaFoldDB" id="A0A2M7CHZ7"/>
<dbReference type="Gene3D" id="3.30.1490.300">
    <property type="match status" value="1"/>
</dbReference>
<dbReference type="InterPro" id="IPR043129">
    <property type="entry name" value="ATPase_NBD"/>
</dbReference>
<dbReference type="InterPro" id="IPR050696">
    <property type="entry name" value="FtsA/MreB"/>
</dbReference>
<dbReference type="PANTHER" id="PTHR32432">
    <property type="entry name" value="CELL DIVISION PROTEIN FTSA-RELATED"/>
    <property type="match status" value="1"/>
</dbReference>
<dbReference type="PANTHER" id="PTHR32432:SF3">
    <property type="entry name" value="ETHANOLAMINE UTILIZATION PROTEIN EUTJ"/>
    <property type="match status" value="1"/>
</dbReference>
<dbReference type="SUPFAM" id="SSF53067">
    <property type="entry name" value="Actin-like ATPase domain"/>
    <property type="match status" value="1"/>
</dbReference>
<dbReference type="Pfam" id="PF11104">
    <property type="entry name" value="PilM_2"/>
    <property type="match status" value="1"/>
</dbReference>
<dbReference type="CDD" id="cd24049">
    <property type="entry name" value="ASKHA_NBD_PilM"/>
    <property type="match status" value="1"/>
</dbReference>
<dbReference type="Proteomes" id="UP000229966">
    <property type="component" value="Unassembled WGS sequence"/>
</dbReference>
<dbReference type="InterPro" id="IPR005883">
    <property type="entry name" value="PilM"/>
</dbReference>
<organism evidence="1 2">
    <name type="scientific">Candidatus Berkelbacteria bacterium CG03_land_8_20_14_0_80_40_36</name>
    <dbReference type="NCBI Taxonomy" id="1974509"/>
    <lineage>
        <taxon>Bacteria</taxon>
        <taxon>Candidatus Berkelbacteria</taxon>
    </lineage>
</organism>
<reference evidence="2" key="1">
    <citation type="submission" date="2017-09" db="EMBL/GenBank/DDBJ databases">
        <title>Depth-based differentiation of microbial function through sediment-hosted aquifers and enrichment of novel symbionts in the deep terrestrial subsurface.</title>
        <authorList>
            <person name="Probst A.J."/>
            <person name="Ladd B."/>
            <person name="Jarett J.K."/>
            <person name="Geller-Mcgrath D.E."/>
            <person name="Sieber C.M.K."/>
            <person name="Emerson J.B."/>
            <person name="Anantharaman K."/>
            <person name="Thomas B.C."/>
            <person name="Malmstrom R."/>
            <person name="Stieglmeier M."/>
            <person name="Klingl A."/>
            <person name="Woyke T."/>
            <person name="Ryan C.M."/>
            <person name="Banfield J.F."/>
        </authorList>
    </citation>
    <scope>NUCLEOTIDE SEQUENCE [LARGE SCALE GENOMIC DNA]</scope>
</reference>
<comment type="caution">
    <text evidence="1">The sequence shown here is derived from an EMBL/GenBank/DDBJ whole genome shotgun (WGS) entry which is preliminary data.</text>
</comment>
<dbReference type="Gene3D" id="3.30.420.40">
    <property type="match status" value="2"/>
</dbReference>